<feature type="transmembrane region" description="Helical" evidence="2">
    <location>
        <begin position="424"/>
        <end position="442"/>
    </location>
</feature>
<keyword evidence="2" id="KW-0472">Membrane</keyword>
<organism evidence="4 6">
    <name type="scientific">Leyella lascolaii</name>
    <dbReference type="NCBI Taxonomy" id="1776379"/>
    <lineage>
        <taxon>Bacteria</taxon>
        <taxon>Pseudomonadati</taxon>
        <taxon>Bacteroidota</taxon>
        <taxon>Bacteroidia</taxon>
        <taxon>Bacteroidales</taxon>
        <taxon>Prevotellaceae</taxon>
        <taxon>Leyella</taxon>
    </lineage>
</organism>
<proteinExistence type="predicted"/>
<keyword evidence="2" id="KW-0812">Transmembrane</keyword>
<comment type="caution">
    <text evidence="4">The sequence shown here is derived from an EMBL/GenBank/DDBJ whole genome shotgun (WGS) entry which is preliminary data.</text>
</comment>
<dbReference type="Proteomes" id="UP001167831">
    <property type="component" value="Unassembled WGS sequence"/>
</dbReference>
<evidence type="ECO:0000313" key="6">
    <source>
        <dbReference type="Proteomes" id="UP001168478"/>
    </source>
</evidence>
<feature type="compositionally biased region" description="Basic and acidic residues" evidence="1">
    <location>
        <begin position="271"/>
        <end position="294"/>
    </location>
</feature>
<evidence type="ECO:0000313" key="5">
    <source>
        <dbReference type="Proteomes" id="UP001167831"/>
    </source>
</evidence>
<feature type="transmembrane region" description="Helical" evidence="2">
    <location>
        <begin position="145"/>
        <end position="165"/>
    </location>
</feature>
<gene>
    <name evidence="3" type="ORF">QVN81_02170</name>
    <name evidence="4" type="ORF">QVN84_02165</name>
</gene>
<evidence type="ECO:0000313" key="3">
    <source>
        <dbReference type="EMBL" id="MDN0021834.1"/>
    </source>
</evidence>
<evidence type="ECO:0000313" key="4">
    <source>
        <dbReference type="EMBL" id="MDN0024331.1"/>
    </source>
</evidence>
<feature type="transmembrane region" description="Helical" evidence="2">
    <location>
        <begin position="449"/>
        <end position="469"/>
    </location>
</feature>
<reference evidence="4" key="2">
    <citation type="submission" date="2023-08" db="EMBL/GenBank/DDBJ databases">
        <title>Identification and characterization of horizontal gene transfer across gut microbiota members of farm animals based on homology search.</title>
        <authorList>
            <person name="Schwarzerova J."/>
            <person name="Nykrynova M."/>
            <person name="Jureckova K."/>
            <person name="Cejkova D."/>
            <person name="Rychlik I."/>
        </authorList>
    </citation>
    <scope>NUCLEOTIDE SEQUENCE</scope>
    <source>
        <strain evidence="4">ET15</strain>
        <strain evidence="3">ET37</strain>
    </source>
</reference>
<dbReference type="Proteomes" id="UP001168478">
    <property type="component" value="Unassembled WGS sequence"/>
</dbReference>
<name>A0AAW7JR39_9BACT</name>
<dbReference type="EMBL" id="JAUEIE010000001">
    <property type="protein sequence ID" value="MDN0021834.1"/>
    <property type="molecule type" value="Genomic_DNA"/>
</dbReference>
<feature type="transmembrane region" description="Helical" evidence="2">
    <location>
        <begin position="196"/>
        <end position="215"/>
    </location>
</feature>
<dbReference type="AlphaFoldDB" id="A0AAW7JR39"/>
<keyword evidence="2" id="KW-1133">Transmembrane helix</keyword>
<sequence>MKLKDNRLIKAASRIFGLRREERLFAAVMLLMLVAMNSLVIIKYFDRFTPLTKYYWQLFIRNFQISGFDPITYSVVSDWTAGYNVYRHPLLAFYMYVPYLINQLLMRLTGINCAIFIVAAIQIFFGFYAMIFLRRIMRDIVGLDGNHATLMTVFCFSFAFVMLSSMVPDHFIISMMLLLLTLHLSGQWMKDGRRMTAWHTIVLFMLTAGTSLNNGLKTFMSALFVNGRRFFRPSYILAAVILPSALLWTCSRLEYDHIVWPRDMARNEAKARLKAKKEAEQRQKETRLQNERKALAMTSEKNGSAVVKASTGGDTASARASNTVSDTARPAPKKTAKPKKVRQGKPISNGEFMRWTDISTSRTMSAVENLFGESIQLHKDYLLMDEFKKRPMIVHYSSPLNYVIEAVILFLFAAGVWFGRRSRFMWLVMSWFMLDMALHMGLGFGINEVYIMSAHWIYAIPIATAYILAVSGRRVRRVAGVTVFLLTCFLLGYNITLIASYLL</sequence>
<feature type="transmembrane region" description="Helical" evidence="2">
    <location>
        <begin position="24"/>
        <end position="45"/>
    </location>
</feature>
<dbReference type="EMBL" id="JAUEIF010000001">
    <property type="protein sequence ID" value="MDN0024331.1"/>
    <property type="molecule type" value="Genomic_DNA"/>
</dbReference>
<feature type="region of interest" description="Disordered" evidence="1">
    <location>
        <begin position="271"/>
        <end position="344"/>
    </location>
</feature>
<feature type="transmembrane region" description="Helical" evidence="2">
    <location>
        <begin position="235"/>
        <end position="255"/>
    </location>
</feature>
<keyword evidence="5" id="KW-1185">Reference proteome</keyword>
<feature type="transmembrane region" description="Helical" evidence="2">
    <location>
        <begin position="399"/>
        <end position="418"/>
    </location>
</feature>
<dbReference type="Pfam" id="PF19558">
    <property type="entry name" value="DUF6080"/>
    <property type="match status" value="1"/>
</dbReference>
<dbReference type="RefSeq" id="WP_289824576.1">
    <property type="nucleotide sequence ID" value="NZ_JAUEIE010000001.1"/>
</dbReference>
<feature type="compositionally biased region" description="Polar residues" evidence="1">
    <location>
        <begin position="312"/>
        <end position="326"/>
    </location>
</feature>
<reference evidence="4" key="1">
    <citation type="submission" date="2023-06" db="EMBL/GenBank/DDBJ databases">
        <authorList>
            <person name="Zeman M."/>
            <person name="Kubasova T."/>
            <person name="Jahodarova E."/>
            <person name="Nykrynova M."/>
            <person name="Rychlik I."/>
        </authorList>
    </citation>
    <scope>NUCLEOTIDE SEQUENCE</scope>
    <source>
        <strain evidence="4">ET15</strain>
        <strain evidence="3">ET37</strain>
    </source>
</reference>
<evidence type="ECO:0000256" key="2">
    <source>
        <dbReference type="SAM" id="Phobius"/>
    </source>
</evidence>
<evidence type="ECO:0000256" key="1">
    <source>
        <dbReference type="SAM" id="MobiDB-lite"/>
    </source>
</evidence>
<feature type="transmembrane region" description="Helical" evidence="2">
    <location>
        <begin position="481"/>
        <end position="502"/>
    </location>
</feature>
<feature type="transmembrane region" description="Helical" evidence="2">
    <location>
        <begin position="104"/>
        <end position="133"/>
    </location>
</feature>
<feature type="compositionally biased region" description="Basic residues" evidence="1">
    <location>
        <begin position="331"/>
        <end position="343"/>
    </location>
</feature>
<dbReference type="InterPro" id="IPR045726">
    <property type="entry name" value="DUF6080"/>
</dbReference>
<protein>
    <submittedName>
        <fullName evidence="4">DUF6080 domain-containing protein</fullName>
    </submittedName>
</protein>
<accession>A0AAW7JR39</accession>